<evidence type="ECO:0000313" key="3">
    <source>
        <dbReference type="Proteomes" id="UP000886885"/>
    </source>
</evidence>
<dbReference type="PANTHER" id="PTHR33386">
    <property type="entry name" value="OS02G0740600 PROTEIN"/>
    <property type="match status" value="1"/>
</dbReference>
<dbReference type="OrthoDB" id="779084at2759"/>
<dbReference type="PANTHER" id="PTHR33386:SF26">
    <property type="entry name" value="ANKYRIN REPEAT PROTEIN"/>
    <property type="match status" value="1"/>
</dbReference>
<reference evidence="2" key="1">
    <citation type="journal article" date="2020" name="bioRxiv">
        <title>Hybrid origin of Populus tomentosa Carr. identified through genome sequencing and phylogenomic analysis.</title>
        <authorList>
            <person name="An X."/>
            <person name="Gao K."/>
            <person name="Chen Z."/>
            <person name="Li J."/>
            <person name="Yang X."/>
            <person name="Yang X."/>
            <person name="Zhou J."/>
            <person name="Guo T."/>
            <person name="Zhao T."/>
            <person name="Huang S."/>
            <person name="Miao D."/>
            <person name="Khan W.U."/>
            <person name="Rao P."/>
            <person name="Ye M."/>
            <person name="Lei B."/>
            <person name="Liao W."/>
            <person name="Wang J."/>
            <person name="Ji L."/>
            <person name="Li Y."/>
            <person name="Guo B."/>
            <person name="Mustafa N.S."/>
            <person name="Li S."/>
            <person name="Yun Q."/>
            <person name="Keller S.R."/>
            <person name="Mao J."/>
            <person name="Zhang R."/>
            <person name="Strauss S.H."/>
        </authorList>
    </citation>
    <scope>NUCLEOTIDE SEQUENCE</scope>
    <source>
        <strain evidence="2">GM15</strain>
        <tissue evidence="2">Leaf</tissue>
    </source>
</reference>
<organism evidence="2 3">
    <name type="scientific">Populus tomentosa</name>
    <name type="common">Chinese white poplar</name>
    <dbReference type="NCBI Taxonomy" id="118781"/>
    <lineage>
        <taxon>Eukaryota</taxon>
        <taxon>Viridiplantae</taxon>
        <taxon>Streptophyta</taxon>
        <taxon>Embryophyta</taxon>
        <taxon>Tracheophyta</taxon>
        <taxon>Spermatophyta</taxon>
        <taxon>Magnoliopsida</taxon>
        <taxon>eudicotyledons</taxon>
        <taxon>Gunneridae</taxon>
        <taxon>Pentapetalae</taxon>
        <taxon>rosids</taxon>
        <taxon>fabids</taxon>
        <taxon>Malpighiales</taxon>
        <taxon>Salicaceae</taxon>
        <taxon>Saliceae</taxon>
        <taxon>Populus</taxon>
    </lineage>
</organism>
<name>A0A8X8CIS8_POPTO</name>
<dbReference type="Proteomes" id="UP000886885">
    <property type="component" value="Chromosome 11A"/>
</dbReference>
<comment type="caution">
    <text evidence="2">The sequence shown here is derived from an EMBL/GenBank/DDBJ whole genome shotgun (WGS) entry which is preliminary data.</text>
</comment>
<keyword evidence="3" id="KW-1185">Reference proteome</keyword>
<dbReference type="EMBL" id="JAAWWB010000021">
    <property type="protein sequence ID" value="KAG6755735.1"/>
    <property type="molecule type" value="Genomic_DNA"/>
</dbReference>
<accession>A0A8X8CIS8</accession>
<evidence type="ECO:0000313" key="2">
    <source>
        <dbReference type="EMBL" id="KAG6755735.1"/>
    </source>
</evidence>
<dbReference type="AlphaFoldDB" id="A0A8X8CIS8"/>
<feature type="region of interest" description="Disordered" evidence="1">
    <location>
        <begin position="70"/>
        <end position="110"/>
    </location>
</feature>
<evidence type="ECO:0000256" key="1">
    <source>
        <dbReference type="SAM" id="MobiDB-lite"/>
    </source>
</evidence>
<proteinExistence type="predicted"/>
<protein>
    <submittedName>
        <fullName evidence="2">Uncharacterized protein</fullName>
    </submittedName>
</protein>
<gene>
    <name evidence="2" type="ORF">POTOM_039140</name>
</gene>
<sequence length="141" mass="15607">MELKTAYQEAAFFFFISLKALEPLIIFHQLFHQGSLSLTKAYHHKATNQWLCSCILGFIEGKEETMASEAPSWADQWDAGGIGSMEDDNYTGTKQHTSNKKKEDAKGGLNKAKAAAVSGAQKLKSGASNSFKWVRSKCQKK</sequence>